<gene>
    <name evidence="1" type="ORF">DEIPH_ctg066orf0021</name>
</gene>
<dbReference type="Gene3D" id="3.40.50.1000">
    <property type="entry name" value="HAD superfamily/HAD-like"/>
    <property type="match status" value="1"/>
</dbReference>
<dbReference type="SUPFAM" id="SSF56784">
    <property type="entry name" value="HAD-like"/>
    <property type="match status" value="1"/>
</dbReference>
<proteinExistence type="predicted"/>
<dbReference type="PANTHER" id="PTHR10000">
    <property type="entry name" value="PHOSPHOSERINE PHOSPHATASE"/>
    <property type="match status" value="1"/>
</dbReference>
<dbReference type="InterPro" id="IPR006379">
    <property type="entry name" value="HAD-SF_hydro_IIB"/>
</dbReference>
<name>A0A016QL94_9DEIO</name>
<dbReference type="Pfam" id="PF08282">
    <property type="entry name" value="Hydrolase_3"/>
    <property type="match status" value="1"/>
</dbReference>
<dbReference type="InterPro" id="IPR036412">
    <property type="entry name" value="HAD-like_sf"/>
</dbReference>
<evidence type="ECO:0000313" key="1">
    <source>
        <dbReference type="EMBL" id="EYB66838.1"/>
    </source>
</evidence>
<evidence type="ECO:0000313" key="2">
    <source>
        <dbReference type="Proteomes" id="UP000020492"/>
    </source>
</evidence>
<sequence>MTSRLSVPFPPAGLPLLLAFDLDGTLIPDAGREVPPATVEALSRLRALGVRLAVITGRDLPPPHVLETARPDAVATNNGGRIEIGGQLHAEARFTPAELQAVLAHELEDARVVVFTADGLYVDLPPGREPEGWMRARGSRPLAEAPQEGILKVGFYHPEVAEFAARLRETHPHLVLTGAQPPYTEFLTVTPVGAHKGAALSLIADALEIPLERTVAFGDSDNDVAMLELAGYAVQLGSLPLLAPHAHTQIAGPEALGAYLHALADRLEAEG</sequence>
<dbReference type="RefSeq" id="WP_034359908.1">
    <property type="nucleotide sequence ID" value="NZ_JHAC01000062.1"/>
</dbReference>
<dbReference type="GO" id="GO:0005829">
    <property type="term" value="C:cytosol"/>
    <property type="evidence" value="ECO:0007669"/>
    <property type="project" value="TreeGrafter"/>
</dbReference>
<comment type="caution">
    <text evidence="1">The sequence shown here is derived from an EMBL/GenBank/DDBJ whole genome shotgun (WGS) entry which is preliminary data.</text>
</comment>
<dbReference type="eggNOG" id="COG0561">
    <property type="taxonomic scope" value="Bacteria"/>
</dbReference>
<keyword evidence="2" id="KW-1185">Reference proteome</keyword>
<dbReference type="PANTHER" id="PTHR10000:SF8">
    <property type="entry name" value="HAD SUPERFAMILY HYDROLASE-LIKE, TYPE 3"/>
    <property type="match status" value="1"/>
</dbReference>
<protein>
    <submittedName>
        <fullName evidence="1">HAD family hydrolase</fullName>
    </submittedName>
</protein>
<dbReference type="AlphaFoldDB" id="A0A016QL94"/>
<dbReference type="OrthoDB" id="9806027at2"/>
<organism evidence="1 2">
    <name type="scientific">Deinococcus phoenicis</name>
    <dbReference type="NCBI Taxonomy" id="1476583"/>
    <lineage>
        <taxon>Bacteria</taxon>
        <taxon>Thermotogati</taxon>
        <taxon>Deinococcota</taxon>
        <taxon>Deinococci</taxon>
        <taxon>Deinococcales</taxon>
        <taxon>Deinococcaceae</taxon>
        <taxon>Deinococcus</taxon>
    </lineage>
</organism>
<dbReference type="STRING" id="1476583.DEIPH_ctg066orf0021"/>
<reference evidence="1 2" key="1">
    <citation type="submission" date="2014-03" db="EMBL/GenBank/DDBJ databases">
        <title>Draft genome sequence of Deinococcus phoenicis 1P10ME.</title>
        <authorList>
            <person name="Stepanov V.G."/>
            <person name="Vaishampayan P."/>
            <person name="Venkateswaran K."/>
            <person name="Fox G.E."/>
        </authorList>
    </citation>
    <scope>NUCLEOTIDE SEQUENCE [LARGE SCALE GENOMIC DNA]</scope>
    <source>
        <strain evidence="1 2">1P10ME</strain>
    </source>
</reference>
<accession>A0A016QL94</accession>
<dbReference type="PATRIC" id="fig|1476583.3.peg.3153"/>
<dbReference type="NCBIfam" id="TIGR01484">
    <property type="entry name" value="HAD-SF-IIB"/>
    <property type="match status" value="1"/>
</dbReference>
<dbReference type="Gene3D" id="3.30.1240.10">
    <property type="match status" value="1"/>
</dbReference>
<dbReference type="InterPro" id="IPR023214">
    <property type="entry name" value="HAD_sf"/>
</dbReference>
<keyword evidence="1" id="KW-0378">Hydrolase</keyword>
<dbReference type="GO" id="GO:0000287">
    <property type="term" value="F:magnesium ion binding"/>
    <property type="evidence" value="ECO:0007669"/>
    <property type="project" value="TreeGrafter"/>
</dbReference>
<dbReference type="EMBL" id="JHAC01000062">
    <property type="protein sequence ID" value="EYB66838.1"/>
    <property type="molecule type" value="Genomic_DNA"/>
</dbReference>
<dbReference type="GO" id="GO:0016791">
    <property type="term" value="F:phosphatase activity"/>
    <property type="evidence" value="ECO:0007669"/>
    <property type="project" value="TreeGrafter"/>
</dbReference>
<dbReference type="Proteomes" id="UP000020492">
    <property type="component" value="Unassembled WGS sequence"/>
</dbReference>